<comment type="caution">
    <text evidence="1">The sequence shown here is derived from an EMBL/GenBank/DDBJ whole genome shotgun (WGS) entry which is preliminary data.</text>
</comment>
<sequence length="85" mass="9702">MPIASYADDSGSYNGSLFGMDSFRTRLVNRINFGCSFYFQYASLQAYPDEEIGRYINVDNKYEEARLHLATEDIRGQMGAGVRRN</sequence>
<dbReference type="Proteomes" id="UP001208570">
    <property type="component" value="Unassembled WGS sequence"/>
</dbReference>
<dbReference type="EMBL" id="JAODUP010000339">
    <property type="protein sequence ID" value="KAK2152119.1"/>
    <property type="molecule type" value="Genomic_DNA"/>
</dbReference>
<reference evidence="1" key="1">
    <citation type="journal article" date="2023" name="Mol. Biol. Evol.">
        <title>Third-Generation Sequencing Reveals the Adaptive Role of the Epigenome in Three Deep-Sea Polychaetes.</title>
        <authorList>
            <person name="Perez M."/>
            <person name="Aroh O."/>
            <person name="Sun Y."/>
            <person name="Lan Y."/>
            <person name="Juniper S.K."/>
            <person name="Young C.R."/>
            <person name="Angers B."/>
            <person name="Qian P.Y."/>
        </authorList>
    </citation>
    <scope>NUCLEOTIDE SEQUENCE</scope>
    <source>
        <strain evidence="1">P08H-3</strain>
    </source>
</reference>
<accession>A0AAD9JFA4</accession>
<evidence type="ECO:0000313" key="1">
    <source>
        <dbReference type="EMBL" id="KAK2152119.1"/>
    </source>
</evidence>
<name>A0AAD9JFA4_9ANNE</name>
<dbReference type="AlphaFoldDB" id="A0AAD9JFA4"/>
<protein>
    <submittedName>
        <fullName evidence="1">Uncharacterized protein</fullName>
    </submittedName>
</protein>
<proteinExistence type="predicted"/>
<evidence type="ECO:0000313" key="2">
    <source>
        <dbReference type="Proteomes" id="UP001208570"/>
    </source>
</evidence>
<organism evidence="1 2">
    <name type="scientific">Paralvinella palmiformis</name>
    <dbReference type="NCBI Taxonomy" id="53620"/>
    <lineage>
        <taxon>Eukaryota</taxon>
        <taxon>Metazoa</taxon>
        <taxon>Spiralia</taxon>
        <taxon>Lophotrochozoa</taxon>
        <taxon>Annelida</taxon>
        <taxon>Polychaeta</taxon>
        <taxon>Sedentaria</taxon>
        <taxon>Canalipalpata</taxon>
        <taxon>Terebellida</taxon>
        <taxon>Terebelliformia</taxon>
        <taxon>Alvinellidae</taxon>
        <taxon>Paralvinella</taxon>
    </lineage>
</organism>
<gene>
    <name evidence="1" type="ORF">LSH36_339g03012</name>
</gene>
<keyword evidence="2" id="KW-1185">Reference proteome</keyword>